<dbReference type="EMBL" id="VFIY01000018">
    <property type="protein sequence ID" value="TPD57600.1"/>
    <property type="molecule type" value="Genomic_DNA"/>
</dbReference>
<dbReference type="PROSITE" id="PS51832">
    <property type="entry name" value="HD_GYP"/>
    <property type="match status" value="1"/>
</dbReference>
<comment type="caution">
    <text evidence="3">The sequence shown here is derived from an EMBL/GenBank/DDBJ whole genome shotgun (WGS) entry which is preliminary data.</text>
</comment>
<dbReference type="Proteomes" id="UP000319148">
    <property type="component" value="Unassembled WGS sequence"/>
</dbReference>
<dbReference type="OrthoDB" id="9802066at2"/>
<dbReference type="InterPro" id="IPR037522">
    <property type="entry name" value="HD_GYP_dom"/>
</dbReference>
<dbReference type="GO" id="GO:0008081">
    <property type="term" value="F:phosphoric diester hydrolase activity"/>
    <property type="evidence" value="ECO:0007669"/>
    <property type="project" value="UniProtKB-ARBA"/>
</dbReference>
<sequence length="219" mass="23952">MKNKKPAAAEMLQTDEIVKDTLLHVTGLSDLYTQEHLVMVAELAARIAERLSVLPGEIEKIKLAAHLHDIGKHAVPGALLAKPGKLTHHEYELVKTHVDVGTGLLEKLNVSQEVIRMVGEHHERLDGSGYPRGLRGDEISLGGQIIGVADVISALMSKRTYRTAAGTREVGQILMSHTPHQMAPEVVLAALDCLESNVDEVFTLTDQVGDLLDEGRRYH</sequence>
<dbReference type="SUPFAM" id="SSF109604">
    <property type="entry name" value="HD-domain/PDEase-like"/>
    <property type="match status" value="1"/>
</dbReference>
<protein>
    <submittedName>
        <fullName evidence="3">HD domain-containing protein</fullName>
    </submittedName>
</protein>
<dbReference type="PANTHER" id="PTHR43155:SF2">
    <property type="entry name" value="CYCLIC DI-GMP PHOSPHODIESTERASE PA4108"/>
    <property type="match status" value="1"/>
</dbReference>
<dbReference type="InterPro" id="IPR006674">
    <property type="entry name" value="HD_domain"/>
</dbReference>
<gene>
    <name evidence="3" type="ORF">FIV46_15930</name>
</gene>
<dbReference type="RefSeq" id="WP_139941915.1">
    <property type="nucleotide sequence ID" value="NZ_JBHSYP010000005.1"/>
</dbReference>
<feature type="domain" description="HD-GYP" evidence="2">
    <location>
        <begin position="11"/>
        <end position="206"/>
    </location>
</feature>
<organism evidence="3 4">
    <name type="scientific">Emcibacter nanhaiensis</name>
    <dbReference type="NCBI Taxonomy" id="1505037"/>
    <lineage>
        <taxon>Bacteria</taxon>
        <taxon>Pseudomonadati</taxon>
        <taxon>Pseudomonadota</taxon>
        <taxon>Alphaproteobacteria</taxon>
        <taxon>Emcibacterales</taxon>
        <taxon>Emcibacteraceae</taxon>
        <taxon>Emcibacter</taxon>
    </lineage>
</organism>
<dbReference type="Gene3D" id="1.10.3210.10">
    <property type="entry name" value="Hypothetical protein af1432"/>
    <property type="match status" value="1"/>
</dbReference>
<dbReference type="AlphaFoldDB" id="A0A501PB75"/>
<evidence type="ECO:0000313" key="3">
    <source>
        <dbReference type="EMBL" id="TPD57600.1"/>
    </source>
</evidence>
<dbReference type="InterPro" id="IPR003607">
    <property type="entry name" value="HD/PDEase_dom"/>
</dbReference>
<reference evidence="4" key="1">
    <citation type="submission" date="2019-06" db="EMBL/GenBank/DDBJ databases">
        <title>The complete genome of Emcibacter congregatus ZYLT.</title>
        <authorList>
            <person name="Zhao Z."/>
        </authorList>
    </citation>
    <scope>NUCLEOTIDE SEQUENCE [LARGE SCALE GENOMIC DNA]</scope>
    <source>
        <strain evidence="4">MCCC 1A06723</strain>
    </source>
</reference>
<dbReference type="InterPro" id="IPR006675">
    <property type="entry name" value="HDIG_dom"/>
</dbReference>
<proteinExistence type="predicted"/>
<dbReference type="PANTHER" id="PTHR43155">
    <property type="entry name" value="CYCLIC DI-GMP PHOSPHODIESTERASE PA4108-RELATED"/>
    <property type="match status" value="1"/>
</dbReference>
<dbReference type="CDD" id="cd00077">
    <property type="entry name" value="HDc"/>
    <property type="match status" value="1"/>
</dbReference>
<evidence type="ECO:0000259" key="2">
    <source>
        <dbReference type="PROSITE" id="PS51832"/>
    </source>
</evidence>
<accession>A0A501PB75</accession>
<evidence type="ECO:0000313" key="4">
    <source>
        <dbReference type="Proteomes" id="UP000319148"/>
    </source>
</evidence>
<keyword evidence="4" id="KW-1185">Reference proteome</keyword>
<dbReference type="SMART" id="SM00471">
    <property type="entry name" value="HDc"/>
    <property type="match status" value="1"/>
</dbReference>
<name>A0A501PB75_9PROT</name>
<dbReference type="Pfam" id="PF13487">
    <property type="entry name" value="HD_5"/>
    <property type="match status" value="1"/>
</dbReference>
<dbReference type="PROSITE" id="PS51831">
    <property type="entry name" value="HD"/>
    <property type="match status" value="1"/>
</dbReference>
<feature type="domain" description="HD" evidence="1">
    <location>
        <begin position="33"/>
        <end position="155"/>
    </location>
</feature>
<dbReference type="NCBIfam" id="TIGR00277">
    <property type="entry name" value="HDIG"/>
    <property type="match status" value="1"/>
</dbReference>
<evidence type="ECO:0000259" key="1">
    <source>
        <dbReference type="PROSITE" id="PS51831"/>
    </source>
</evidence>